<organism evidence="8 9">
    <name type="scientific">Sneathiella chungangensis</name>
    <dbReference type="NCBI Taxonomy" id="1418234"/>
    <lineage>
        <taxon>Bacteria</taxon>
        <taxon>Pseudomonadati</taxon>
        <taxon>Pseudomonadota</taxon>
        <taxon>Alphaproteobacteria</taxon>
        <taxon>Sneathiellales</taxon>
        <taxon>Sneathiellaceae</taxon>
        <taxon>Sneathiella</taxon>
    </lineage>
</organism>
<evidence type="ECO:0000256" key="2">
    <source>
        <dbReference type="ARBA" id="ARBA00012587"/>
    </source>
</evidence>
<dbReference type="PIRSF" id="PIRSF019422">
    <property type="entry name" value="MltA"/>
    <property type="match status" value="1"/>
</dbReference>
<dbReference type="GO" id="GO:0008933">
    <property type="term" value="F:peptidoglycan lytic transglycosylase activity"/>
    <property type="evidence" value="ECO:0007669"/>
    <property type="project" value="TreeGrafter"/>
</dbReference>
<evidence type="ECO:0000259" key="7">
    <source>
        <dbReference type="SMART" id="SM00925"/>
    </source>
</evidence>
<keyword evidence="6" id="KW-1133">Transmembrane helix</keyword>
<keyword evidence="4" id="KW-0961">Cell wall biogenesis/degradation</keyword>
<evidence type="ECO:0000256" key="4">
    <source>
        <dbReference type="ARBA" id="ARBA00023316"/>
    </source>
</evidence>
<dbReference type="PANTHER" id="PTHR30124">
    <property type="entry name" value="MEMBRANE-BOUND LYTIC MUREIN TRANSGLYCOSYLASE A"/>
    <property type="match status" value="1"/>
</dbReference>
<dbReference type="GO" id="GO:0019867">
    <property type="term" value="C:outer membrane"/>
    <property type="evidence" value="ECO:0007669"/>
    <property type="project" value="InterPro"/>
</dbReference>
<dbReference type="GO" id="GO:0009253">
    <property type="term" value="P:peptidoglycan catabolic process"/>
    <property type="evidence" value="ECO:0007669"/>
    <property type="project" value="TreeGrafter"/>
</dbReference>
<gene>
    <name evidence="8" type="ORF">GQF03_17105</name>
</gene>
<dbReference type="InterPro" id="IPR005300">
    <property type="entry name" value="MltA_B"/>
</dbReference>
<proteinExistence type="predicted"/>
<dbReference type="Gene3D" id="2.40.40.10">
    <property type="entry name" value="RlpA-like domain"/>
    <property type="match status" value="1"/>
</dbReference>
<keyword evidence="3" id="KW-0456">Lyase</keyword>
<comment type="caution">
    <text evidence="8">The sequence shown here is derived from an EMBL/GenBank/DDBJ whole genome shotgun (WGS) entry which is preliminary data.</text>
</comment>
<protein>
    <recommendedName>
        <fullName evidence="2">peptidoglycan lytic exotransglycosylase</fullName>
        <ecNumber evidence="2">4.2.2.n1</ecNumber>
    </recommendedName>
    <alternativeName>
        <fullName evidence="5">Murein hydrolase A</fullName>
    </alternativeName>
</protein>
<dbReference type="InterPro" id="IPR036908">
    <property type="entry name" value="RlpA-like_sf"/>
</dbReference>
<dbReference type="OrthoDB" id="9783686at2"/>
<sequence>MLLRPLFSVNRRTGAGLVLIAVLLVGIAIWYFQIKPPAEDKLFLEKTAFSDLPGWEKEDFAGFYPALLKSCAKIASLPETREMGGDGMAGTAADWQPLCAEALALPPEPALLRGFFEKNFTPFQITNNGEATGLFTGYYEASLKGSREKKPPYLTPLYVRPPELVMVDLGRFRDELKGQRIAGQVVAGDLVPYPDRSGIEKGALENRDLELVWVDSDIDAFFLHIQGSGVIEMDDGSELRVGYAAQNGHPYFAIGRDLIENGHVAKEEMSMQAIRRWLEENPGAATELMQKNASYVFFRELGTGDGPIGAQGVELTPERSLAIDRKWLPLGVPLWLATEVAPATSASEVDKFERLMMAQDTGGAIRGPVRGDVFWGHGDYAYDMSGGMKSDGELWILLPNALAARQAEMN</sequence>
<evidence type="ECO:0000313" key="8">
    <source>
        <dbReference type="EMBL" id="MZR24055.1"/>
    </source>
</evidence>
<dbReference type="PANTHER" id="PTHR30124:SF0">
    <property type="entry name" value="MEMBRANE-BOUND LYTIC MUREIN TRANSGLYCOSYLASE A"/>
    <property type="match status" value="1"/>
</dbReference>
<name>A0A845MK68_9PROT</name>
<dbReference type="InterPro" id="IPR010611">
    <property type="entry name" value="3D_dom"/>
</dbReference>
<dbReference type="SUPFAM" id="SSF50685">
    <property type="entry name" value="Barwin-like endoglucanases"/>
    <property type="match status" value="1"/>
</dbReference>
<keyword evidence="6" id="KW-0812">Transmembrane</keyword>
<dbReference type="InterPro" id="IPR026044">
    <property type="entry name" value="MltA"/>
</dbReference>
<dbReference type="CDD" id="cd14485">
    <property type="entry name" value="mltA_like_LT_A"/>
    <property type="match status" value="1"/>
</dbReference>
<accession>A0A845MK68</accession>
<evidence type="ECO:0000313" key="9">
    <source>
        <dbReference type="Proteomes" id="UP000445696"/>
    </source>
</evidence>
<dbReference type="EC" id="4.2.2.n1" evidence="2"/>
<evidence type="ECO:0000256" key="6">
    <source>
        <dbReference type="SAM" id="Phobius"/>
    </source>
</evidence>
<comment type="catalytic activity">
    <reaction evidence="1">
        <text>Exolytic cleavage of the (1-&gt;4)-beta-glycosidic linkage between N-acetylmuramic acid (MurNAc) and N-acetylglucosamine (GlcNAc) residues in peptidoglycan, from either the reducing or the non-reducing ends of the peptidoglycan chains, with concomitant formation of a 1,6-anhydrobond in the MurNAc residue.</text>
        <dbReference type="EC" id="4.2.2.n1"/>
    </reaction>
</comment>
<reference evidence="8 9" key="1">
    <citation type="journal article" date="2014" name="Int. J. Syst. Evol. Microbiol.">
        <title>Sneathiella chungangensis sp. nov., isolated from a marine sand, and emended description of the genus Sneathiella.</title>
        <authorList>
            <person name="Siamphan C."/>
            <person name="Kim H."/>
            <person name="Lee J.S."/>
            <person name="Kim W."/>
        </authorList>
    </citation>
    <scope>NUCLEOTIDE SEQUENCE [LARGE SCALE GENOMIC DNA]</scope>
    <source>
        <strain evidence="8 9">KCTC 32476</strain>
    </source>
</reference>
<dbReference type="RefSeq" id="WP_161340516.1">
    <property type="nucleotide sequence ID" value="NZ_JBHSDG010000003.1"/>
</dbReference>
<dbReference type="SMART" id="SM00925">
    <property type="entry name" value="MltA"/>
    <property type="match status" value="1"/>
</dbReference>
<keyword evidence="6" id="KW-0472">Membrane</keyword>
<keyword evidence="9" id="KW-1185">Reference proteome</keyword>
<dbReference type="GO" id="GO:0071555">
    <property type="term" value="P:cell wall organization"/>
    <property type="evidence" value="ECO:0007669"/>
    <property type="project" value="UniProtKB-KW"/>
</dbReference>
<dbReference type="Proteomes" id="UP000445696">
    <property type="component" value="Unassembled WGS sequence"/>
</dbReference>
<dbReference type="Pfam" id="PF06725">
    <property type="entry name" value="3D"/>
    <property type="match status" value="1"/>
</dbReference>
<dbReference type="Gene3D" id="2.40.240.50">
    <property type="entry name" value="Barwin-like endoglucanases"/>
    <property type="match status" value="1"/>
</dbReference>
<evidence type="ECO:0000256" key="1">
    <source>
        <dbReference type="ARBA" id="ARBA00001420"/>
    </source>
</evidence>
<dbReference type="Pfam" id="PF03562">
    <property type="entry name" value="MltA"/>
    <property type="match status" value="1"/>
</dbReference>
<evidence type="ECO:0000256" key="5">
    <source>
        <dbReference type="ARBA" id="ARBA00030918"/>
    </source>
</evidence>
<dbReference type="AlphaFoldDB" id="A0A845MK68"/>
<dbReference type="CDD" id="cd14668">
    <property type="entry name" value="mlta_B"/>
    <property type="match status" value="1"/>
</dbReference>
<dbReference type="EMBL" id="WTVA01000015">
    <property type="protein sequence ID" value="MZR24055.1"/>
    <property type="molecule type" value="Genomic_DNA"/>
</dbReference>
<feature type="domain" description="Lytic transglycosylase MltA" evidence="7">
    <location>
        <begin position="142"/>
        <end position="299"/>
    </location>
</feature>
<evidence type="ECO:0000256" key="3">
    <source>
        <dbReference type="ARBA" id="ARBA00023239"/>
    </source>
</evidence>
<feature type="transmembrane region" description="Helical" evidence="6">
    <location>
        <begin position="12"/>
        <end position="32"/>
    </location>
</feature>
<dbReference type="GO" id="GO:0004553">
    <property type="term" value="F:hydrolase activity, hydrolyzing O-glycosyl compounds"/>
    <property type="evidence" value="ECO:0007669"/>
    <property type="project" value="InterPro"/>
</dbReference>
<dbReference type="GO" id="GO:0009254">
    <property type="term" value="P:peptidoglycan turnover"/>
    <property type="evidence" value="ECO:0007669"/>
    <property type="project" value="InterPro"/>
</dbReference>